<sequence length="880" mass="88458">MSQSSGPLLTDIATAPADTVDLAVGGMTCASCVARVEKKLSKLDGVSASVNLATESARVTVPAEVTDEELIAAVARAGYTARLKAGPAPAAAPGGLRAAPAPGEPDAAQAPARATTPTPQAVPAPAAPAPPRIGASQAARAAELRLRLVYSLVLSVPVMVISMIPALQLPGWQWTVALMALPVATWGAWPFHRAAARALRHGAFTMDTLVSLGVIAATAWSLWALIWGGAGEVGMRMTMELMPRHQGQAAHMYFESAAWVTTFLLAGRYAEARARYRSGDALRALLELGAKEATRVRLASPSGSTDAVDVLDDDGAPLPDATRTEERVSVDALAAGDLLAVRPGEKIATDGVVVEGRSAVDASMLTGESVPVEVGVGDVVTGGCVNTSGSLLVRATAVGAGTTLARIGAMVTAAQAGKAPVQRLADRISGVFVPAVLIVSAATFAVWLGLGYPPQPALTAAVAVLVIACPCALGLATPTALLVGSGRAARLGVVIKGPEVLESTRALDTIVLDKTGTLTQGRMSLEADDDGAVTVAGGATRSEALRLAGALEAASEHPVAAAITRAARADAGARAGGADAGADADSTAEAARADAGTGAALPRVEDFANHEGRGVTGRVEGREVAVGRPAWIAERGIAIPEVLDDAVAASQASGATAVVLAAAPRPGGAGENGAVEDGADRGGSTGATPAAVAVLAVRDTVRPSSRAAVAELRALGVRPILLTGDNARAAAHVAAEVGIAAEDVRADVLPGGKRDVVAELQERGHVVGMVGDGVNDAAALAQAGTRGLGFAMGSGTDVAIEAADITLVRADLDAVVAAIRISRATLRTIRQNLFWAFAYNVAAIPLAAAGLLNPMIAGAAMATSSVIVVTNSLRLRRAGA</sequence>
<keyword evidence="7 9" id="KW-0472">Membrane</keyword>
<feature type="transmembrane region" description="Helical" evidence="9">
    <location>
        <begin position="855"/>
        <end position="873"/>
    </location>
</feature>
<dbReference type="InterPro" id="IPR036163">
    <property type="entry name" value="HMA_dom_sf"/>
</dbReference>
<feature type="compositionally biased region" description="Pro residues" evidence="8">
    <location>
        <begin position="120"/>
        <end position="131"/>
    </location>
</feature>
<feature type="region of interest" description="Disordered" evidence="8">
    <location>
        <begin position="665"/>
        <end position="686"/>
    </location>
</feature>
<evidence type="ECO:0000256" key="2">
    <source>
        <dbReference type="ARBA" id="ARBA00006024"/>
    </source>
</evidence>
<feature type="transmembrane region" description="Helical" evidence="9">
    <location>
        <begin position="832"/>
        <end position="849"/>
    </location>
</feature>
<dbReference type="InterPro" id="IPR001757">
    <property type="entry name" value="P_typ_ATPase"/>
</dbReference>
<evidence type="ECO:0000313" key="12">
    <source>
        <dbReference type="Proteomes" id="UP001072034"/>
    </source>
</evidence>
<feature type="domain" description="HMA" evidence="10">
    <location>
        <begin position="18"/>
        <end position="82"/>
    </location>
</feature>
<dbReference type="RefSeq" id="WP_268918520.1">
    <property type="nucleotide sequence ID" value="NZ_JAPTMY010000045.1"/>
</dbReference>
<accession>A0ABT4IC05</accession>
<dbReference type="Gene3D" id="3.40.50.1000">
    <property type="entry name" value="HAD superfamily/HAD-like"/>
    <property type="match status" value="1"/>
</dbReference>
<evidence type="ECO:0000313" key="11">
    <source>
        <dbReference type="EMBL" id="MCZ0859274.1"/>
    </source>
</evidence>
<comment type="caution">
    <text evidence="11">The sequence shown here is derived from an EMBL/GenBank/DDBJ whole genome shotgun (WGS) entry which is preliminary data.</text>
</comment>
<reference evidence="11" key="1">
    <citation type="submission" date="2022-10" db="EMBL/GenBank/DDBJ databases">
        <title>Genome sequence of Actinomyces israelii ATCC 10048.</title>
        <authorList>
            <person name="Watt R.M."/>
            <person name="Tong W.M."/>
        </authorList>
    </citation>
    <scope>NUCLEOTIDE SEQUENCE</scope>
    <source>
        <strain evidence="11">ATCC 10048</strain>
    </source>
</reference>
<evidence type="ECO:0000256" key="9">
    <source>
        <dbReference type="SAM" id="Phobius"/>
    </source>
</evidence>
<dbReference type="SUPFAM" id="SSF81665">
    <property type="entry name" value="Calcium ATPase, transmembrane domain M"/>
    <property type="match status" value="1"/>
</dbReference>
<name>A0ABT4IC05_9ACTO</name>
<dbReference type="CDD" id="cd02094">
    <property type="entry name" value="P-type_ATPase_Cu-like"/>
    <property type="match status" value="1"/>
</dbReference>
<comment type="similarity">
    <text evidence="2">Belongs to the cation transport ATPase (P-type) (TC 3.A.3) family. Type IB subfamily.</text>
</comment>
<organism evidence="11 12">
    <name type="scientific">Actinomyces israelii</name>
    <dbReference type="NCBI Taxonomy" id="1659"/>
    <lineage>
        <taxon>Bacteria</taxon>
        <taxon>Bacillati</taxon>
        <taxon>Actinomycetota</taxon>
        <taxon>Actinomycetes</taxon>
        <taxon>Actinomycetales</taxon>
        <taxon>Actinomycetaceae</taxon>
        <taxon>Actinomyces</taxon>
    </lineage>
</organism>
<feature type="transmembrane region" description="Helical" evidence="9">
    <location>
        <begin position="172"/>
        <end position="189"/>
    </location>
</feature>
<dbReference type="Proteomes" id="UP001072034">
    <property type="component" value="Unassembled WGS sequence"/>
</dbReference>
<dbReference type="SFLD" id="SFLDG00002">
    <property type="entry name" value="C1.7:_P-type_atpase_like"/>
    <property type="match status" value="1"/>
</dbReference>
<comment type="subcellular location">
    <subcellularLocation>
        <location evidence="1">Cell membrane</location>
        <topology evidence="1">Multi-pass membrane protein</topology>
    </subcellularLocation>
</comment>
<dbReference type="CDD" id="cd00371">
    <property type="entry name" value="HMA"/>
    <property type="match status" value="1"/>
</dbReference>
<dbReference type="PROSITE" id="PS50846">
    <property type="entry name" value="HMA_2"/>
    <property type="match status" value="1"/>
</dbReference>
<dbReference type="SFLD" id="SFLDS00003">
    <property type="entry name" value="Haloacid_Dehalogenase"/>
    <property type="match status" value="1"/>
</dbReference>
<keyword evidence="6 9" id="KW-1133">Transmembrane helix</keyword>
<dbReference type="SFLD" id="SFLDF00027">
    <property type="entry name" value="p-type_atpase"/>
    <property type="match status" value="1"/>
</dbReference>
<dbReference type="Pfam" id="PF00403">
    <property type="entry name" value="HMA"/>
    <property type="match status" value="1"/>
</dbReference>
<gene>
    <name evidence="11" type="ORF">OHJ16_14625</name>
</gene>
<feature type="transmembrane region" description="Helical" evidence="9">
    <location>
        <begin position="148"/>
        <end position="166"/>
    </location>
</feature>
<dbReference type="EMBL" id="JAPTMY010000045">
    <property type="protein sequence ID" value="MCZ0859274.1"/>
    <property type="molecule type" value="Genomic_DNA"/>
</dbReference>
<dbReference type="InterPro" id="IPR018303">
    <property type="entry name" value="ATPase_P-typ_P_site"/>
</dbReference>
<dbReference type="Pfam" id="PF00702">
    <property type="entry name" value="Hydrolase"/>
    <property type="match status" value="1"/>
</dbReference>
<dbReference type="PROSITE" id="PS00154">
    <property type="entry name" value="ATPASE_E1_E2"/>
    <property type="match status" value="1"/>
</dbReference>
<dbReference type="SUPFAM" id="SSF56784">
    <property type="entry name" value="HAD-like"/>
    <property type="match status" value="1"/>
</dbReference>
<evidence type="ECO:0000256" key="6">
    <source>
        <dbReference type="ARBA" id="ARBA00022989"/>
    </source>
</evidence>
<evidence type="ECO:0000256" key="3">
    <source>
        <dbReference type="ARBA" id="ARBA00022692"/>
    </source>
</evidence>
<evidence type="ECO:0000256" key="5">
    <source>
        <dbReference type="ARBA" id="ARBA00022967"/>
    </source>
</evidence>
<dbReference type="InterPro" id="IPR008250">
    <property type="entry name" value="ATPase_P-typ_transduc_dom_A_sf"/>
</dbReference>
<dbReference type="Pfam" id="PF00122">
    <property type="entry name" value="E1-E2_ATPase"/>
    <property type="match status" value="1"/>
</dbReference>
<feature type="region of interest" description="Disordered" evidence="8">
    <location>
        <begin position="575"/>
        <end position="597"/>
    </location>
</feature>
<dbReference type="InterPro" id="IPR059000">
    <property type="entry name" value="ATPase_P-type_domA"/>
</dbReference>
<keyword evidence="5" id="KW-1278">Translocase</keyword>
<dbReference type="InterPro" id="IPR017969">
    <property type="entry name" value="Heavy-metal-associated_CS"/>
</dbReference>
<dbReference type="InterPro" id="IPR023299">
    <property type="entry name" value="ATPase_P-typ_cyto_dom_N"/>
</dbReference>
<keyword evidence="12" id="KW-1185">Reference proteome</keyword>
<dbReference type="PROSITE" id="PS01047">
    <property type="entry name" value="HMA_1"/>
    <property type="match status" value="1"/>
</dbReference>
<dbReference type="PANTHER" id="PTHR43520">
    <property type="entry name" value="ATP7, ISOFORM B"/>
    <property type="match status" value="1"/>
</dbReference>
<feature type="transmembrane region" description="Helical" evidence="9">
    <location>
        <begin position="209"/>
        <end position="230"/>
    </location>
</feature>
<feature type="compositionally biased region" description="Low complexity" evidence="8">
    <location>
        <begin position="580"/>
        <end position="597"/>
    </location>
</feature>
<feature type="transmembrane region" description="Helical" evidence="9">
    <location>
        <begin position="250"/>
        <end position="270"/>
    </location>
</feature>
<dbReference type="InterPro" id="IPR006121">
    <property type="entry name" value="HMA_dom"/>
</dbReference>
<dbReference type="PANTHER" id="PTHR43520:SF8">
    <property type="entry name" value="P-TYPE CU(+) TRANSPORTER"/>
    <property type="match status" value="1"/>
</dbReference>
<evidence type="ECO:0000256" key="7">
    <source>
        <dbReference type="ARBA" id="ARBA00023136"/>
    </source>
</evidence>
<dbReference type="InterPro" id="IPR023214">
    <property type="entry name" value="HAD_sf"/>
</dbReference>
<dbReference type="InterPro" id="IPR044492">
    <property type="entry name" value="P_typ_ATPase_HD_dom"/>
</dbReference>
<protein>
    <submittedName>
        <fullName evidence="11">Heavy metal translocating P-type ATPase</fullName>
    </submittedName>
</protein>
<evidence type="ECO:0000256" key="1">
    <source>
        <dbReference type="ARBA" id="ARBA00004651"/>
    </source>
</evidence>
<dbReference type="NCBIfam" id="TIGR01494">
    <property type="entry name" value="ATPase_P-type"/>
    <property type="match status" value="2"/>
</dbReference>
<dbReference type="Gene3D" id="2.70.150.10">
    <property type="entry name" value="Calcium-transporting ATPase, cytoplasmic transduction domain A"/>
    <property type="match status" value="1"/>
</dbReference>
<evidence type="ECO:0000256" key="4">
    <source>
        <dbReference type="ARBA" id="ARBA00022723"/>
    </source>
</evidence>
<dbReference type="SUPFAM" id="SSF55008">
    <property type="entry name" value="HMA, heavy metal-associated domain"/>
    <property type="match status" value="1"/>
</dbReference>
<dbReference type="PRINTS" id="PR00119">
    <property type="entry name" value="CATATPASE"/>
</dbReference>
<evidence type="ECO:0000259" key="10">
    <source>
        <dbReference type="PROSITE" id="PS50846"/>
    </source>
</evidence>
<dbReference type="Gene3D" id="3.30.70.100">
    <property type="match status" value="1"/>
</dbReference>
<evidence type="ECO:0000256" key="8">
    <source>
        <dbReference type="SAM" id="MobiDB-lite"/>
    </source>
</evidence>
<dbReference type="Gene3D" id="3.40.1110.10">
    <property type="entry name" value="Calcium-transporting ATPase, cytoplasmic domain N"/>
    <property type="match status" value="1"/>
</dbReference>
<dbReference type="InterPro" id="IPR036412">
    <property type="entry name" value="HAD-like_sf"/>
</dbReference>
<proteinExistence type="inferred from homology"/>
<keyword evidence="3 9" id="KW-0812">Transmembrane</keyword>
<keyword evidence="4" id="KW-0479">Metal-binding</keyword>
<feature type="transmembrane region" description="Helical" evidence="9">
    <location>
        <begin position="431"/>
        <end position="452"/>
    </location>
</feature>
<dbReference type="SUPFAM" id="SSF81653">
    <property type="entry name" value="Calcium ATPase, transduction domain A"/>
    <property type="match status" value="1"/>
</dbReference>
<feature type="compositionally biased region" description="Low complexity" evidence="8">
    <location>
        <begin position="90"/>
        <end position="119"/>
    </location>
</feature>
<feature type="transmembrane region" description="Helical" evidence="9">
    <location>
        <begin position="458"/>
        <end position="483"/>
    </location>
</feature>
<dbReference type="InterPro" id="IPR023298">
    <property type="entry name" value="ATPase_P-typ_TM_dom_sf"/>
</dbReference>
<feature type="region of interest" description="Disordered" evidence="8">
    <location>
        <begin position="90"/>
        <end position="132"/>
    </location>
</feature>